<proteinExistence type="predicted"/>
<keyword evidence="3" id="KW-1185">Reference proteome</keyword>
<feature type="compositionally biased region" description="Basic and acidic residues" evidence="1">
    <location>
        <begin position="121"/>
        <end position="152"/>
    </location>
</feature>
<name>A0ABR3JPJ2_9AGAR</name>
<organism evidence="2 3">
    <name type="scientific">Hohenbuehelia grisea</name>
    <dbReference type="NCBI Taxonomy" id="104357"/>
    <lineage>
        <taxon>Eukaryota</taxon>
        <taxon>Fungi</taxon>
        <taxon>Dikarya</taxon>
        <taxon>Basidiomycota</taxon>
        <taxon>Agaricomycotina</taxon>
        <taxon>Agaricomycetes</taxon>
        <taxon>Agaricomycetidae</taxon>
        <taxon>Agaricales</taxon>
        <taxon>Pleurotineae</taxon>
        <taxon>Pleurotaceae</taxon>
        <taxon>Hohenbuehelia</taxon>
    </lineage>
</organism>
<feature type="region of interest" description="Disordered" evidence="1">
    <location>
        <begin position="66"/>
        <end position="199"/>
    </location>
</feature>
<feature type="compositionally biased region" description="Polar residues" evidence="1">
    <location>
        <begin position="177"/>
        <end position="186"/>
    </location>
</feature>
<dbReference type="EMBL" id="JASNQZ010000005">
    <property type="protein sequence ID" value="KAL0957724.1"/>
    <property type="molecule type" value="Genomic_DNA"/>
</dbReference>
<gene>
    <name evidence="2" type="ORF">HGRIS_001504</name>
</gene>
<feature type="compositionally biased region" description="Basic and acidic residues" evidence="1">
    <location>
        <begin position="165"/>
        <end position="175"/>
    </location>
</feature>
<feature type="compositionally biased region" description="Basic and acidic residues" evidence="1">
    <location>
        <begin position="72"/>
        <end position="89"/>
    </location>
</feature>
<evidence type="ECO:0000313" key="2">
    <source>
        <dbReference type="EMBL" id="KAL0957724.1"/>
    </source>
</evidence>
<reference evidence="3" key="1">
    <citation type="submission" date="2024-06" db="EMBL/GenBank/DDBJ databases">
        <title>Multi-omics analyses provide insights into the biosynthesis of the anticancer antibiotic pleurotin in Hohenbuehelia grisea.</title>
        <authorList>
            <person name="Weaver J.A."/>
            <person name="Alberti F."/>
        </authorList>
    </citation>
    <scope>NUCLEOTIDE SEQUENCE [LARGE SCALE GENOMIC DNA]</scope>
    <source>
        <strain evidence="3">T-177</strain>
    </source>
</reference>
<comment type="caution">
    <text evidence="2">The sequence shown here is derived from an EMBL/GenBank/DDBJ whole genome shotgun (WGS) entry which is preliminary data.</text>
</comment>
<dbReference type="Proteomes" id="UP001556367">
    <property type="component" value="Unassembled WGS sequence"/>
</dbReference>
<protein>
    <submittedName>
        <fullName evidence="2">Uncharacterized protein</fullName>
    </submittedName>
</protein>
<sequence>MTDNFDGEVCKSLPGADGCPFFENPRPPGAEELRIGLTLGVDCHSCQNALKKINLNRKEIFDGVLLPQKPPRRSDRLKTASSPNRHENTGEVSSQRQNNATPLKQVPPNVSHIQPTPTAKPAEKEIPQARKKEQANKSSEKEQRPVDARKPQDFFNFSNSKSNKPRVEEPRKDPWKTLQNSISQSAPDKPKNVTEPNSL</sequence>
<evidence type="ECO:0000256" key="1">
    <source>
        <dbReference type="SAM" id="MobiDB-lite"/>
    </source>
</evidence>
<evidence type="ECO:0000313" key="3">
    <source>
        <dbReference type="Proteomes" id="UP001556367"/>
    </source>
</evidence>
<accession>A0ABR3JPJ2</accession>
<feature type="compositionally biased region" description="Polar residues" evidence="1">
    <location>
        <begin position="90"/>
        <end position="102"/>
    </location>
</feature>